<dbReference type="Pfam" id="PF09723">
    <property type="entry name" value="Zn_ribbon_8"/>
    <property type="match status" value="1"/>
</dbReference>
<evidence type="ECO:0000313" key="4">
    <source>
        <dbReference type="Proteomes" id="UP000239576"/>
    </source>
</evidence>
<feature type="region of interest" description="Disordered" evidence="1">
    <location>
        <begin position="51"/>
        <end position="88"/>
    </location>
</feature>
<dbReference type="EMBL" id="PVWK01000123">
    <property type="protein sequence ID" value="PSB25585.1"/>
    <property type="molecule type" value="Genomic_DNA"/>
</dbReference>
<sequence length="88" mass="9915">MPLYEFKCDDCGVFDQWRSIAECNDPASCPTCQGATRRLFSAPALLSGSLRLKKESPEPQLVQRSNDREPERPKAQTHNGGRPWMIGH</sequence>
<dbReference type="OrthoDB" id="9813321at2"/>
<keyword evidence="4" id="KW-1185">Reference proteome</keyword>
<organism evidence="3 4">
    <name type="scientific">Stenomitos frigidus ULC18</name>
    <dbReference type="NCBI Taxonomy" id="2107698"/>
    <lineage>
        <taxon>Bacteria</taxon>
        <taxon>Bacillati</taxon>
        <taxon>Cyanobacteriota</taxon>
        <taxon>Cyanophyceae</taxon>
        <taxon>Leptolyngbyales</taxon>
        <taxon>Leptolyngbyaceae</taxon>
        <taxon>Stenomitos</taxon>
    </lineage>
</organism>
<dbReference type="RefSeq" id="WP_106258768.1">
    <property type="nucleotide sequence ID" value="NZ_CAWNSW010000161.1"/>
</dbReference>
<accession>A0A2T1DYM4</accession>
<feature type="compositionally biased region" description="Basic and acidic residues" evidence="1">
    <location>
        <begin position="65"/>
        <end position="74"/>
    </location>
</feature>
<protein>
    <submittedName>
        <fullName evidence="3">Zinc ribbon domain-containing protein</fullName>
    </submittedName>
</protein>
<proteinExistence type="predicted"/>
<evidence type="ECO:0000256" key="1">
    <source>
        <dbReference type="SAM" id="MobiDB-lite"/>
    </source>
</evidence>
<feature type="domain" description="Putative regulatory protein FmdB zinc ribbon" evidence="2">
    <location>
        <begin position="1"/>
        <end position="41"/>
    </location>
</feature>
<dbReference type="Proteomes" id="UP000239576">
    <property type="component" value="Unassembled WGS sequence"/>
</dbReference>
<dbReference type="AlphaFoldDB" id="A0A2T1DYM4"/>
<evidence type="ECO:0000259" key="2">
    <source>
        <dbReference type="SMART" id="SM00834"/>
    </source>
</evidence>
<gene>
    <name evidence="3" type="ORF">C7B82_22455</name>
</gene>
<reference evidence="3 4" key="2">
    <citation type="submission" date="2018-03" db="EMBL/GenBank/DDBJ databases">
        <title>The ancient ancestry and fast evolution of plastids.</title>
        <authorList>
            <person name="Moore K.R."/>
            <person name="Magnabosco C."/>
            <person name="Momper L."/>
            <person name="Gold D.A."/>
            <person name="Bosak T."/>
            <person name="Fournier G.P."/>
        </authorList>
    </citation>
    <scope>NUCLEOTIDE SEQUENCE [LARGE SCALE GENOMIC DNA]</scope>
    <source>
        <strain evidence="3 4">ULC18</strain>
    </source>
</reference>
<reference evidence="4" key="1">
    <citation type="submission" date="2018-02" db="EMBL/GenBank/DDBJ databases">
        <authorList>
            <person name="Moore K."/>
            <person name="Momper L."/>
        </authorList>
    </citation>
    <scope>NUCLEOTIDE SEQUENCE [LARGE SCALE GENOMIC DNA]</scope>
    <source>
        <strain evidence="4">ULC18</strain>
    </source>
</reference>
<name>A0A2T1DYM4_9CYAN</name>
<dbReference type="InterPro" id="IPR013429">
    <property type="entry name" value="Regulatory_FmdB_Zinc_ribbon"/>
</dbReference>
<evidence type="ECO:0000313" key="3">
    <source>
        <dbReference type="EMBL" id="PSB25585.1"/>
    </source>
</evidence>
<comment type="caution">
    <text evidence="3">The sequence shown here is derived from an EMBL/GenBank/DDBJ whole genome shotgun (WGS) entry which is preliminary data.</text>
</comment>
<dbReference type="NCBIfam" id="TIGR02605">
    <property type="entry name" value="CxxC_CxxC_SSSS"/>
    <property type="match status" value="1"/>
</dbReference>
<dbReference type="SMART" id="SM00834">
    <property type="entry name" value="CxxC_CXXC_SSSS"/>
    <property type="match status" value="1"/>
</dbReference>